<evidence type="ECO:0000313" key="2">
    <source>
        <dbReference type="EMBL" id="GCB80826.1"/>
    </source>
</evidence>
<dbReference type="GO" id="GO:0033387">
    <property type="term" value="P:putrescine biosynthetic process from arginine, via ornithine"/>
    <property type="evidence" value="ECO:0007669"/>
    <property type="project" value="TreeGrafter"/>
</dbReference>
<dbReference type="PANTHER" id="PTHR11482">
    <property type="entry name" value="ARGININE/DIAMINOPIMELATE/ORNITHINE DECARBOXYLASE"/>
    <property type="match status" value="1"/>
</dbReference>
<proteinExistence type="predicted"/>
<dbReference type="Proteomes" id="UP000288216">
    <property type="component" value="Unassembled WGS sequence"/>
</dbReference>
<dbReference type="OrthoDB" id="5034579at2759"/>
<dbReference type="InterPro" id="IPR009006">
    <property type="entry name" value="Ala_racemase/Decarboxylase_C"/>
</dbReference>
<accession>A0A401Q624</accession>
<name>A0A401Q624_SCYTO</name>
<feature type="domain" description="Orn/DAP/Arg decarboxylase 2 N-terminal" evidence="1">
    <location>
        <begin position="3"/>
        <end position="30"/>
    </location>
</feature>
<dbReference type="AlphaFoldDB" id="A0A401Q624"/>
<feature type="non-terminal residue" evidence="2">
    <location>
        <position position="1"/>
    </location>
</feature>
<comment type="caution">
    <text evidence="2">The sequence shown here is derived from an EMBL/GenBank/DDBJ whole genome shotgun (WGS) entry which is preliminary data.</text>
</comment>
<dbReference type="Gene3D" id="3.20.20.10">
    <property type="entry name" value="Alanine racemase"/>
    <property type="match status" value="1"/>
</dbReference>
<dbReference type="Pfam" id="PF02784">
    <property type="entry name" value="Orn_Arg_deC_N"/>
    <property type="match status" value="1"/>
</dbReference>
<gene>
    <name evidence="2" type="ORF">scyTo_0022072</name>
</gene>
<keyword evidence="3" id="KW-1185">Reference proteome</keyword>
<dbReference type="EMBL" id="BFAA01021113">
    <property type="protein sequence ID" value="GCB80826.1"/>
    <property type="molecule type" value="Genomic_DNA"/>
</dbReference>
<dbReference type="GO" id="GO:0005737">
    <property type="term" value="C:cytoplasm"/>
    <property type="evidence" value="ECO:0007669"/>
    <property type="project" value="TreeGrafter"/>
</dbReference>
<evidence type="ECO:0000259" key="1">
    <source>
        <dbReference type="Pfam" id="PF02784"/>
    </source>
</evidence>
<dbReference type="SUPFAM" id="SSF50621">
    <property type="entry name" value="Alanine racemase C-terminal domain-like"/>
    <property type="match status" value="1"/>
</dbReference>
<dbReference type="OMA" id="AMYIINE"/>
<dbReference type="InterPro" id="IPR002433">
    <property type="entry name" value="Orn_de-COase"/>
</dbReference>
<dbReference type="Gene3D" id="2.40.37.10">
    <property type="entry name" value="Lyase, Ornithine Decarboxylase, Chain A, domain 1"/>
    <property type="match status" value="1"/>
</dbReference>
<protein>
    <recommendedName>
        <fullName evidence="1">Orn/DAP/Arg decarboxylase 2 N-terminal domain-containing protein</fullName>
    </recommendedName>
</protein>
<evidence type="ECO:0000313" key="3">
    <source>
        <dbReference type="Proteomes" id="UP000288216"/>
    </source>
</evidence>
<dbReference type="GO" id="GO:0004586">
    <property type="term" value="F:ornithine decarboxylase activity"/>
    <property type="evidence" value="ECO:0007669"/>
    <property type="project" value="TreeGrafter"/>
</dbReference>
<dbReference type="InterPro" id="IPR029066">
    <property type="entry name" value="PLP-binding_barrel"/>
</dbReference>
<organism evidence="2 3">
    <name type="scientific">Scyliorhinus torazame</name>
    <name type="common">Cloudy catshark</name>
    <name type="synonym">Catulus torazame</name>
    <dbReference type="NCBI Taxonomy" id="75743"/>
    <lineage>
        <taxon>Eukaryota</taxon>
        <taxon>Metazoa</taxon>
        <taxon>Chordata</taxon>
        <taxon>Craniata</taxon>
        <taxon>Vertebrata</taxon>
        <taxon>Chondrichthyes</taxon>
        <taxon>Elasmobranchii</taxon>
        <taxon>Galeomorphii</taxon>
        <taxon>Galeoidea</taxon>
        <taxon>Carcharhiniformes</taxon>
        <taxon>Scyliorhinidae</taxon>
        <taxon>Scyliorhinus</taxon>
    </lineage>
</organism>
<dbReference type="PANTHER" id="PTHR11482:SF4">
    <property type="entry name" value="ANTIZYME INHIBITOR 2"/>
    <property type="match status" value="1"/>
</dbReference>
<dbReference type="STRING" id="75743.A0A401Q624"/>
<reference evidence="2 3" key="1">
    <citation type="journal article" date="2018" name="Nat. Ecol. Evol.">
        <title>Shark genomes provide insights into elasmobranch evolution and the origin of vertebrates.</title>
        <authorList>
            <person name="Hara Y"/>
            <person name="Yamaguchi K"/>
            <person name="Onimaru K"/>
            <person name="Kadota M"/>
            <person name="Koyanagi M"/>
            <person name="Keeley SD"/>
            <person name="Tatsumi K"/>
            <person name="Tanaka K"/>
            <person name="Motone F"/>
            <person name="Kageyama Y"/>
            <person name="Nozu R"/>
            <person name="Adachi N"/>
            <person name="Nishimura O"/>
            <person name="Nakagawa R"/>
            <person name="Tanegashima C"/>
            <person name="Kiyatake I"/>
            <person name="Matsumoto R"/>
            <person name="Murakumo K"/>
            <person name="Nishida K"/>
            <person name="Terakita A"/>
            <person name="Kuratani S"/>
            <person name="Sato K"/>
            <person name="Hyodo S Kuraku.S."/>
        </authorList>
    </citation>
    <scope>NUCLEOTIDE SEQUENCE [LARGE SCALE GENOMIC DNA]</scope>
</reference>
<sequence length="102" mass="11554">LTAVINPALDIYFPEGNGVKIIAEPGRYYVTSSFTLAVNIIARRIITNSQSSSNDEAENNKTIMYYINDGLYGSFDNVSQFRDLLKPILYKVRVHKNIYTSK</sequence>
<dbReference type="InterPro" id="IPR022644">
    <property type="entry name" value="De-COase2_N"/>
</dbReference>